<dbReference type="Pfam" id="PF00656">
    <property type="entry name" value="Peptidase_C14"/>
    <property type="match status" value="1"/>
</dbReference>
<dbReference type="SUPFAM" id="SSF52129">
    <property type="entry name" value="Caspase-like"/>
    <property type="match status" value="1"/>
</dbReference>
<dbReference type="InterPro" id="IPR011600">
    <property type="entry name" value="Pept_C14_caspase"/>
</dbReference>
<feature type="domain" description="Peptidase C14 caspase" evidence="1">
    <location>
        <begin position="41"/>
        <end position="302"/>
    </location>
</feature>
<dbReference type="EMBL" id="AP018228">
    <property type="protein sequence ID" value="BAY87654.1"/>
    <property type="molecule type" value="Genomic_DNA"/>
</dbReference>
<dbReference type="OrthoDB" id="505527at2"/>
<dbReference type="PANTHER" id="PTHR48104:SF30">
    <property type="entry name" value="METACASPASE-1"/>
    <property type="match status" value="1"/>
</dbReference>
<keyword evidence="3" id="KW-1185">Reference proteome</keyword>
<dbReference type="InterPro" id="IPR050452">
    <property type="entry name" value="Metacaspase"/>
</dbReference>
<evidence type="ECO:0000259" key="1">
    <source>
        <dbReference type="Pfam" id="PF00656"/>
    </source>
</evidence>
<gene>
    <name evidence="2" type="ORF">NIES267_71780</name>
</gene>
<proteinExistence type="predicted"/>
<reference evidence="2 3" key="1">
    <citation type="submission" date="2017-06" db="EMBL/GenBank/DDBJ databases">
        <title>Genome sequencing of cyanobaciteial culture collection at National Institute for Environmental Studies (NIES).</title>
        <authorList>
            <person name="Hirose Y."/>
            <person name="Shimura Y."/>
            <person name="Fujisawa T."/>
            <person name="Nakamura Y."/>
            <person name="Kawachi M."/>
        </authorList>
    </citation>
    <scope>NUCLEOTIDE SEQUENCE [LARGE SCALE GENOMIC DNA]</scope>
    <source>
        <strain evidence="2 3">NIES-267</strain>
        <plasmid evidence="3">Plasmid1 dna</plasmid>
    </source>
</reference>
<organism evidence="2 3">
    <name type="scientific">Calothrix parasitica NIES-267</name>
    <dbReference type="NCBI Taxonomy" id="1973488"/>
    <lineage>
        <taxon>Bacteria</taxon>
        <taxon>Bacillati</taxon>
        <taxon>Cyanobacteriota</taxon>
        <taxon>Cyanophyceae</taxon>
        <taxon>Nostocales</taxon>
        <taxon>Calotrichaceae</taxon>
        <taxon>Calothrix</taxon>
    </lineage>
</organism>
<dbReference type="PANTHER" id="PTHR48104">
    <property type="entry name" value="METACASPASE-4"/>
    <property type="match status" value="1"/>
</dbReference>
<keyword evidence="2" id="KW-0614">Plasmid</keyword>
<geneLocation type="plasmid" evidence="3">
    <name>Plasmid1 dna</name>
</geneLocation>
<dbReference type="InterPro" id="IPR029030">
    <property type="entry name" value="Caspase-like_dom_sf"/>
</dbReference>
<evidence type="ECO:0000313" key="2">
    <source>
        <dbReference type="EMBL" id="BAY87654.1"/>
    </source>
</evidence>
<accession>A0A1Z4M2D0</accession>
<dbReference type="GO" id="GO:0006508">
    <property type="term" value="P:proteolysis"/>
    <property type="evidence" value="ECO:0007669"/>
    <property type="project" value="InterPro"/>
</dbReference>
<dbReference type="GO" id="GO:0004197">
    <property type="term" value="F:cysteine-type endopeptidase activity"/>
    <property type="evidence" value="ECO:0007669"/>
    <property type="project" value="InterPro"/>
</dbReference>
<dbReference type="Gene3D" id="3.40.50.1460">
    <property type="match status" value="1"/>
</dbReference>
<protein>
    <submittedName>
        <fullName evidence="2">Peptidase C14 caspase catalytic subunit p20</fullName>
    </submittedName>
</protein>
<sequence length="725" mass="80500">MKRRHFLQFTGSTLATLGLSHYNIFEKGNRYAKVLAQDTPRKLALLVGINYLNNPNLNSLNGCVTDVDLQQELLIRRFGFKQSDILRLTTDEPIWKQPTRNNILNVFEEHLIKQAKPGDVVVFHFSGHGYRLRDPNPIQNCFNQQFNDEYNSTFVPVDDTLNGSPQDIMGRSLFLLMSALKTNNVTVVLDSCFSGGGTRGNYQVRSAIRNNINTLEPSQKEIAYQKSWMNRLRISDSELARRRCNGVAKGVILAAAQRDEEALDAPFDGFYAGAFTYAMTQYLWQETGSVKNIISQISPRVNSIGGHSPFADGNQNQPVYFIDNKLLSADAVITKVKGNQASLWLGGLNNKSLETFNKDATFSVVDATGKTRGKLKLESRDGLKARAKLVDSKGNITSLKPGMLLQESSRMIPADLHLSVGLDSSLGDEISIVQKELSRIYRIKSVPASGGNIPYPGGVQLILGRMTKEYLKTLQQQKVEPIPAVGSIGLFTEGLQIVPQSFGVKEESIKNAICRLEPKLKSFLATRLVEMTLNKNSSQLDIDVSMNLVEKPNQPFAKISTFKSIYPDTKLPLNKLFQFQVKNNSPYNLYVAMLLIDSTGGLTVVYPYQPTNLNRAMLLASKDTLIIGEPQKLKLQAKEKGLIEVLVVASRSPLDKAVYGLKRIQSELAVQQSNQRKCFVDKTRGSEVIGDLINDLSGERSGKSKKSREVKTSNIATVSFSFEVG</sequence>
<dbReference type="GO" id="GO:0005737">
    <property type="term" value="C:cytoplasm"/>
    <property type="evidence" value="ECO:0007669"/>
    <property type="project" value="TreeGrafter"/>
</dbReference>
<evidence type="ECO:0000313" key="3">
    <source>
        <dbReference type="Proteomes" id="UP000218418"/>
    </source>
</evidence>
<dbReference type="AlphaFoldDB" id="A0A1Z4M2D0"/>
<dbReference type="Proteomes" id="UP000218418">
    <property type="component" value="Plasmid plasmid1"/>
</dbReference>
<name>A0A1Z4M2D0_9CYAN</name>